<dbReference type="GO" id="GO:0046914">
    <property type="term" value="F:transition metal ion binding"/>
    <property type="evidence" value="ECO:0007669"/>
    <property type="project" value="InterPro"/>
</dbReference>
<dbReference type="InterPro" id="IPR053184">
    <property type="entry name" value="FeoA-like"/>
</dbReference>
<dbReference type="Proteomes" id="UP000051861">
    <property type="component" value="Unassembled WGS sequence"/>
</dbReference>
<sequence>MSPESKNIVSLIQMRSGQSGVVVGIAGGFGAACRLENMGIRPGKKITKVSGAFLRGPVTVRVGNTQAGIGFGLASKVMVELHK</sequence>
<evidence type="ECO:0000259" key="2">
    <source>
        <dbReference type="SMART" id="SM00899"/>
    </source>
</evidence>
<dbReference type="PANTHER" id="PTHR43151">
    <property type="entry name" value="FEOA FAMILY PROTEIN"/>
    <property type="match status" value="1"/>
</dbReference>
<reference evidence="3 4" key="1">
    <citation type="journal article" date="2015" name="Microbiome">
        <title>Genomic resolution of linkages in carbon, nitrogen, and sulfur cycling among widespread estuary sediment bacteria.</title>
        <authorList>
            <person name="Baker B.J."/>
            <person name="Lazar C.S."/>
            <person name="Teske A.P."/>
            <person name="Dick G.J."/>
        </authorList>
    </citation>
    <scope>NUCLEOTIDE SEQUENCE [LARGE SCALE GENOMIC DNA]</scope>
    <source>
        <strain evidence="3">DG_54_3</strain>
    </source>
</reference>
<dbReference type="AlphaFoldDB" id="A0A0S7Y2E4"/>
<dbReference type="SMART" id="SM00899">
    <property type="entry name" value="FeoA"/>
    <property type="match status" value="1"/>
</dbReference>
<comment type="caution">
    <text evidence="3">The sequence shown here is derived from an EMBL/GenBank/DDBJ whole genome shotgun (WGS) entry which is preliminary data.</text>
</comment>
<dbReference type="InterPro" id="IPR038157">
    <property type="entry name" value="FeoA_core_dom"/>
</dbReference>
<protein>
    <recommendedName>
        <fullName evidence="2">Ferrous iron transporter FeoA-like domain-containing protein</fullName>
    </recommendedName>
</protein>
<dbReference type="SUPFAM" id="SSF50037">
    <property type="entry name" value="C-terminal domain of transcriptional repressors"/>
    <property type="match status" value="1"/>
</dbReference>
<accession>A0A0S7Y2E4</accession>
<dbReference type="Gene3D" id="2.30.30.90">
    <property type="match status" value="1"/>
</dbReference>
<dbReference type="PROSITE" id="PS51257">
    <property type="entry name" value="PROKAR_LIPOPROTEIN"/>
    <property type="match status" value="1"/>
</dbReference>
<name>A0A0S7Y2E4_UNCSA</name>
<proteinExistence type="predicted"/>
<evidence type="ECO:0000313" key="4">
    <source>
        <dbReference type="Proteomes" id="UP000051861"/>
    </source>
</evidence>
<dbReference type="InterPro" id="IPR007167">
    <property type="entry name" value="Fe-transptr_FeoA-like"/>
</dbReference>
<gene>
    <name evidence="3" type="ORF">AMJ44_05225</name>
</gene>
<feature type="domain" description="Ferrous iron transporter FeoA-like" evidence="2">
    <location>
        <begin position="9"/>
        <end position="81"/>
    </location>
</feature>
<dbReference type="InterPro" id="IPR008988">
    <property type="entry name" value="Transcriptional_repressor_C"/>
</dbReference>
<dbReference type="EMBL" id="LIZX01000037">
    <property type="protein sequence ID" value="KPJ68896.1"/>
    <property type="molecule type" value="Genomic_DNA"/>
</dbReference>
<dbReference type="PANTHER" id="PTHR43151:SF1">
    <property type="entry name" value="SSR2333 PROTEIN"/>
    <property type="match status" value="1"/>
</dbReference>
<evidence type="ECO:0000256" key="1">
    <source>
        <dbReference type="ARBA" id="ARBA00023004"/>
    </source>
</evidence>
<dbReference type="Pfam" id="PF04023">
    <property type="entry name" value="FeoA"/>
    <property type="match status" value="1"/>
</dbReference>
<organism evidence="3 4">
    <name type="scientific">candidate division WOR-1 bacterium DG_54_3</name>
    <dbReference type="NCBI Taxonomy" id="1703775"/>
    <lineage>
        <taxon>Bacteria</taxon>
        <taxon>Bacillati</taxon>
        <taxon>Saganbacteria</taxon>
    </lineage>
</organism>
<evidence type="ECO:0000313" key="3">
    <source>
        <dbReference type="EMBL" id="KPJ68896.1"/>
    </source>
</evidence>
<keyword evidence="1" id="KW-0408">Iron</keyword>